<evidence type="ECO:0000313" key="3">
    <source>
        <dbReference type="Proteomes" id="UP000266272"/>
    </source>
</evidence>
<feature type="compositionally biased region" description="Polar residues" evidence="1">
    <location>
        <begin position="63"/>
        <end position="72"/>
    </location>
</feature>
<keyword evidence="3" id="KW-1185">Reference proteome</keyword>
<reference evidence="2 3" key="1">
    <citation type="journal article" date="2018" name="PLoS Pathog.">
        <title>Evolution of structural diversity of trichothecenes, a family of toxins produced by plant pathogenic and entomopathogenic fungi.</title>
        <authorList>
            <person name="Proctor R.H."/>
            <person name="McCormick S.P."/>
            <person name="Kim H.S."/>
            <person name="Cardoza R.E."/>
            <person name="Stanley A.M."/>
            <person name="Lindo L."/>
            <person name="Kelly A."/>
            <person name="Brown D.W."/>
            <person name="Lee T."/>
            <person name="Vaughan M.M."/>
            <person name="Alexander N.J."/>
            <person name="Busman M."/>
            <person name="Gutierrez S."/>
        </authorList>
    </citation>
    <scope>NUCLEOTIDE SEQUENCE [LARGE SCALE GENOMIC DNA]</scope>
    <source>
        <strain evidence="2 3">IBT 40837</strain>
    </source>
</reference>
<protein>
    <submittedName>
        <fullName evidence="2">Uncharacterized protein</fullName>
    </submittedName>
</protein>
<feature type="region of interest" description="Disordered" evidence="1">
    <location>
        <begin position="1"/>
        <end position="91"/>
    </location>
</feature>
<organism evidence="2 3">
    <name type="scientific">Trichoderma arundinaceum</name>
    <dbReference type="NCBI Taxonomy" id="490622"/>
    <lineage>
        <taxon>Eukaryota</taxon>
        <taxon>Fungi</taxon>
        <taxon>Dikarya</taxon>
        <taxon>Ascomycota</taxon>
        <taxon>Pezizomycotina</taxon>
        <taxon>Sordariomycetes</taxon>
        <taxon>Hypocreomycetidae</taxon>
        <taxon>Hypocreales</taxon>
        <taxon>Hypocreaceae</taxon>
        <taxon>Trichoderma</taxon>
    </lineage>
</organism>
<gene>
    <name evidence="2" type="ORF">TARUN_572</name>
</gene>
<dbReference type="Proteomes" id="UP000266272">
    <property type="component" value="Unassembled WGS sequence"/>
</dbReference>
<accession>A0A395NZY8</accession>
<evidence type="ECO:0000313" key="2">
    <source>
        <dbReference type="EMBL" id="RFU81624.1"/>
    </source>
</evidence>
<dbReference type="EMBL" id="PXOA01000036">
    <property type="protein sequence ID" value="RFU81624.1"/>
    <property type="molecule type" value="Genomic_DNA"/>
</dbReference>
<comment type="caution">
    <text evidence="2">The sequence shown here is derived from an EMBL/GenBank/DDBJ whole genome shotgun (WGS) entry which is preliminary data.</text>
</comment>
<sequence>MVSLHATPSIPTVPGPPERVDRGLPARAHRVPFATPYDEKAERQSTPRRTRTFHMQNRYRTDYNISSISSDLSGPRPRPYPCSRATCPTSVGRTVPTRAEIVGPA</sequence>
<dbReference type="AlphaFoldDB" id="A0A395NZY8"/>
<name>A0A395NZY8_TRIAR</name>
<proteinExistence type="predicted"/>
<evidence type="ECO:0000256" key="1">
    <source>
        <dbReference type="SAM" id="MobiDB-lite"/>
    </source>
</evidence>